<dbReference type="VEuPathDB" id="PlasmoDB:PmUG01_10038100"/>
<dbReference type="Pfam" id="PF03099">
    <property type="entry name" value="BPL_LplA_LipB"/>
    <property type="match status" value="1"/>
</dbReference>
<dbReference type="EMBL" id="FLQW01003962">
    <property type="protein sequence ID" value="SBS96405.1"/>
    <property type="molecule type" value="Genomic_DNA"/>
</dbReference>
<keyword evidence="2" id="KW-0436">Ligase</keyword>
<evidence type="ECO:0000256" key="2">
    <source>
        <dbReference type="ARBA" id="ARBA00022598"/>
    </source>
</evidence>
<dbReference type="GO" id="GO:0005737">
    <property type="term" value="C:cytoplasm"/>
    <property type="evidence" value="ECO:0007669"/>
    <property type="project" value="TreeGrafter"/>
</dbReference>
<dbReference type="Gene3D" id="3.30.930.10">
    <property type="entry name" value="Bira Bifunctional Protein, Domain 2"/>
    <property type="match status" value="1"/>
</dbReference>
<gene>
    <name evidence="4" type="ORF">PMALA_053640</name>
</gene>
<reference evidence="5" key="1">
    <citation type="submission" date="2016-05" db="EMBL/GenBank/DDBJ databases">
        <authorList>
            <person name="Naeem Raeece"/>
        </authorList>
    </citation>
    <scope>NUCLEOTIDE SEQUENCE [LARGE SCALE GENOMIC DNA]</scope>
</reference>
<evidence type="ECO:0000259" key="3">
    <source>
        <dbReference type="Pfam" id="PF03099"/>
    </source>
</evidence>
<evidence type="ECO:0000256" key="1">
    <source>
        <dbReference type="ARBA" id="ARBA00009934"/>
    </source>
</evidence>
<dbReference type="Proteomes" id="UP000078597">
    <property type="component" value="Unassembled WGS sequence"/>
</dbReference>
<organism evidence="4 5">
    <name type="scientific">Plasmodium malariae</name>
    <dbReference type="NCBI Taxonomy" id="5858"/>
    <lineage>
        <taxon>Eukaryota</taxon>
        <taxon>Sar</taxon>
        <taxon>Alveolata</taxon>
        <taxon>Apicomplexa</taxon>
        <taxon>Aconoidasida</taxon>
        <taxon>Haemosporida</taxon>
        <taxon>Plasmodiidae</taxon>
        <taxon>Plasmodium</taxon>
        <taxon>Plasmodium (Plasmodium)</taxon>
    </lineage>
</organism>
<name>A0A1A8WYD2_PLAMA</name>
<dbReference type="InterPro" id="IPR004143">
    <property type="entry name" value="BPL_LPL_catalytic"/>
</dbReference>
<proteinExistence type="inferred from homology"/>
<dbReference type="PANTHER" id="PTHR12835:SF5">
    <property type="entry name" value="BIOTIN--PROTEIN LIGASE"/>
    <property type="match status" value="1"/>
</dbReference>
<accession>A0A1A8WYD2</accession>
<evidence type="ECO:0000313" key="5">
    <source>
        <dbReference type="Proteomes" id="UP000078597"/>
    </source>
</evidence>
<evidence type="ECO:0000313" key="4">
    <source>
        <dbReference type="EMBL" id="SBS96405.1"/>
    </source>
</evidence>
<dbReference type="InterPro" id="IPR045864">
    <property type="entry name" value="aa-tRNA-synth_II/BPL/LPL"/>
</dbReference>
<sequence length="285" mass="32859">MEKVIFEKFCTEFNALHIHLDVIDSTQLYSRRHLKEFIDDAKLKDDKNIIIVSCNSQTNGIGTRDTKKNVDRKWLSEEGNVFVTFTFLWNKEDIQKVSCLGQTCTVAISKTLECFHLVPRIKWINDVLVNDKKIAGCLVNLYFLDDISLSLSKDYVCVMVGIGINVHLTDDKNILHNKYTSIKKELLIDFNIMPLIPSVEEVTKKLIENLYSCIHKLHDDGFSHFLDYITDRLLYKGRKVIIDQDNTEVVGYVRGILHDGSLILLDEKNDTVHVNTGHLHLYNKC</sequence>
<dbReference type="GO" id="GO:0004077">
    <property type="term" value="F:biotin--[biotin carboxyl-carrier protein] ligase activity"/>
    <property type="evidence" value="ECO:0007669"/>
    <property type="project" value="InterPro"/>
</dbReference>
<comment type="similarity">
    <text evidence="1">Belongs to the biotin--protein ligase family.</text>
</comment>
<dbReference type="SUPFAM" id="SSF55681">
    <property type="entry name" value="Class II aaRS and biotin synthetases"/>
    <property type="match status" value="1"/>
</dbReference>
<dbReference type="NCBIfam" id="TIGR00121">
    <property type="entry name" value="birA_ligase"/>
    <property type="match status" value="1"/>
</dbReference>
<feature type="domain" description="BPL/LPL catalytic" evidence="3">
    <location>
        <begin position="51"/>
        <end position="143"/>
    </location>
</feature>
<dbReference type="InterPro" id="IPR004408">
    <property type="entry name" value="Biotin_CoA_COase_ligase"/>
</dbReference>
<dbReference type="AlphaFoldDB" id="A0A1A8WYD2"/>
<dbReference type="PANTHER" id="PTHR12835">
    <property type="entry name" value="BIOTIN PROTEIN LIGASE"/>
    <property type="match status" value="1"/>
</dbReference>
<protein>
    <submittedName>
        <fullName evidence="4">Biotin--acetyl-CoA-carboxylase, putative</fullName>
    </submittedName>
</protein>